<accession>A0A376MNQ2</accession>
<dbReference type="AlphaFoldDB" id="A0A376MNQ2"/>
<dbReference type="GO" id="GO:0051989">
    <property type="term" value="F:coproporphyrinogen dehydrogenase activity"/>
    <property type="evidence" value="ECO:0007669"/>
    <property type="project" value="UniProtKB-EC"/>
</dbReference>
<dbReference type="Proteomes" id="UP000254817">
    <property type="component" value="Unassembled WGS sequence"/>
</dbReference>
<protein>
    <submittedName>
        <fullName evidence="1">Coproporphyrinogen III oxidase</fullName>
        <ecNumber evidence="1">1.3.98.3</ecNumber>
    </submittedName>
</protein>
<gene>
    <name evidence="1" type="primary">hemN_2</name>
    <name evidence="1" type="ORF">NCTC11112_02087</name>
</gene>
<reference evidence="1 2" key="1">
    <citation type="submission" date="2018-06" db="EMBL/GenBank/DDBJ databases">
        <authorList>
            <consortium name="Pathogen Informatics"/>
            <person name="Doyle S."/>
        </authorList>
    </citation>
    <scope>NUCLEOTIDE SEQUENCE [LARGE SCALE GENOMIC DNA]</scope>
    <source>
        <strain evidence="1 2">NCTC11112</strain>
    </source>
</reference>
<organism evidence="1 2">
    <name type="scientific">Escherichia coli</name>
    <dbReference type="NCBI Taxonomy" id="562"/>
    <lineage>
        <taxon>Bacteria</taxon>
        <taxon>Pseudomonadati</taxon>
        <taxon>Pseudomonadota</taxon>
        <taxon>Gammaproteobacteria</taxon>
        <taxon>Enterobacterales</taxon>
        <taxon>Enterobacteriaceae</taxon>
        <taxon>Escherichia</taxon>
    </lineage>
</organism>
<dbReference type="EMBL" id="UGAW01000001">
    <property type="protein sequence ID" value="STG51625.1"/>
    <property type="molecule type" value="Genomic_DNA"/>
</dbReference>
<keyword evidence="1" id="KW-0560">Oxidoreductase</keyword>
<proteinExistence type="predicted"/>
<name>A0A376MNQ2_ECOLX</name>
<sequence>MSVQQIDWDLALIQKYNYSGHDTPRTRPRWSFQKTSANRRFYKPWRAILSVHYLSTYISRSA</sequence>
<evidence type="ECO:0000313" key="1">
    <source>
        <dbReference type="EMBL" id="STG51625.1"/>
    </source>
</evidence>
<dbReference type="EC" id="1.3.98.3" evidence="1"/>
<evidence type="ECO:0000313" key="2">
    <source>
        <dbReference type="Proteomes" id="UP000254817"/>
    </source>
</evidence>